<reference evidence="2 3" key="1">
    <citation type="submission" date="2020-03" db="EMBL/GenBank/DDBJ databases">
        <title>Whole genome shotgun sequence of Phytohabitans houttuyneae NBRC 108639.</title>
        <authorList>
            <person name="Komaki H."/>
            <person name="Tamura T."/>
        </authorList>
    </citation>
    <scope>NUCLEOTIDE SEQUENCE [LARGE SCALE GENOMIC DNA]</scope>
    <source>
        <strain evidence="2 3">NBRC 108639</strain>
    </source>
</reference>
<dbReference type="GO" id="GO:0003677">
    <property type="term" value="F:DNA binding"/>
    <property type="evidence" value="ECO:0007669"/>
    <property type="project" value="InterPro"/>
</dbReference>
<dbReference type="CDD" id="cd00093">
    <property type="entry name" value="HTH_XRE"/>
    <property type="match status" value="1"/>
</dbReference>
<proteinExistence type="predicted"/>
<organism evidence="2 3">
    <name type="scientific">Phytohabitans houttuyneae</name>
    <dbReference type="NCBI Taxonomy" id="1076126"/>
    <lineage>
        <taxon>Bacteria</taxon>
        <taxon>Bacillati</taxon>
        <taxon>Actinomycetota</taxon>
        <taxon>Actinomycetes</taxon>
        <taxon>Micromonosporales</taxon>
        <taxon>Micromonosporaceae</taxon>
    </lineage>
</organism>
<evidence type="ECO:0000259" key="1">
    <source>
        <dbReference type="PROSITE" id="PS50943"/>
    </source>
</evidence>
<dbReference type="AlphaFoldDB" id="A0A6V8JUK0"/>
<name>A0A6V8JUK0_9ACTN</name>
<sequence length="444" mass="47263">MRRRFPAIASLAGMQRPRTTFGVELRRRRLAAGLSLSDLAALVHYSRSHLSRVETSGKPPSLSLARRCDTELGADGALTRLVERPTAGPPKSTEVSPVDRWWMGLSANGGGTLIVTHPGEPWEGGEALVANWALSAQAATDASADRVLAGFEEMFRQIRSVGQTVPPVTLLPLVIAHAHALRVLASTAGSAQRGPVLLLAARFGEYAGWMHQEAGDDRAAAWWTDWAVGLAREVGDRDMTPYALVRRALIALYQGDSATTVALAQQAQAADCSARVRGLAALREAQGRAISADYDGCMFALERAAALLEPSNGQEQVLGSWTVPDQVALASGWCLYDLGRPVESAEILSRQLAAIPAHAVRARARYGARLALAHAGGNDVEQACTVAAGVLDAMPMVQSATVRADVRDLSRMLGRWRANPTVRDLLPRFAAALALPAPAATRTG</sequence>
<protein>
    <recommendedName>
        <fullName evidence="1">HTH cro/C1-type domain-containing protein</fullName>
    </recommendedName>
</protein>
<dbReference type="EMBL" id="BLPF01000001">
    <property type="protein sequence ID" value="GFJ76272.1"/>
    <property type="molecule type" value="Genomic_DNA"/>
</dbReference>
<evidence type="ECO:0000313" key="3">
    <source>
        <dbReference type="Proteomes" id="UP000482800"/>
    </source>
</evidence>
<evidence type="ECO:0000313" key="2">
    <source>
        <dbReference type="EMBL" id="GFJ76272.1"/>
    </source>
</evidence>
<dbReference type="SMART" id="SM00530">
    <property type="entry name" value="HTH_XRE"/>
    <property type="match status" value="1"/>
</dbReference>
<dbReference type="Pfam" id="PF13560">
    <property type="entry name" value="HTH_31"/>
    <property type="match status" value="1"/>
</dbReference>
<gene>
    <name evidence="2" type="ORF">Phou_004520</name>
</gene>
<comment type="caution">
    <text evidence="2">The sequence shown here is derived from an EMBL/GenBank/DDBJ whole genome shotgun (WGS) entry which is preliminary data.</text>
</comment>
<dbReference type="PROSITE" id="PS50943">
    <property type="entry name" value="HTH_CROC1"/>
    <property type="match status" value="1"/>
</dbReference>
<accession>A0A6V8JUK0</accession>
<keyword evidence="3" id="KW-1185">Reference proteome</keyword>
<dbReference type="InterPro" id="IPR001387">
    <property type="entry name" value="Cro/C1-type_HTH"/>
</dbReference>
<dbReference type="Gene3D" id="1.10.260.40">
    <property type="entry name" value="lambda repressor-like DNA-binding domains"/>
    <property type="match status" value="1"/>
</dbReference>
<reference evidence="2 3" key="2">
    <citation type="submission" date="2020-03" db="EMBL/GenBank/DDBJ databases">
        <authorList>
            <person name="Ichikawa N."/>
            <person name="Kimura A."/>
            <person name="Kitahashi Y."/>
            <person name="Uohara A."/>
        </authorList>
    </citation>
    <scope>NUCLEOTIDE SEQUENCE [LARGE SCALE GENOMIC DNA]</scope>
    <source>
        <strain evidence="2 3">NBRC 108639</strain>
    </source>
</reference>
<dbReference type="Proteomes" id="UP000482800">
    <property type="component" value="Unassembled WGS sequence"/>
</dbReference>
<feature type="domain" description="HTH cro/C1-type" evidence="1">
    <location>
        <begin position="25"/>
        <end position="67"/>
    </location>
</feature>
<dbReference type="InterPro" id="IPR010982">
    <property type="entry name" value="Lambda_DNA-bd_dom_sf"/>
</dbReference>
<dbReference type="SUPFAM" id="SSF47413">
    <property type="entry name" value="lambda repressor-like DNA-binding domains"/>
    <property type="match status" value="1"/>
</dbReference>